<evidence type="ECO:0000256" key="1">
    <source>
        <dbReference type="SAM" id="MobiDB-lite"/>
    </source>
</evidence>
<name>A0A7R9C2E9_9CRUS</name>
<feature type="region of interest" description="Disordered" evidence="1">
    <location>
        <begin position="1"/>
        <end position="82"/>
    </location>
</feature>
<feature type="non-terminal residue" evidence="2">
    <location>
        <position position="82"/>
    </location>
</feature>
<reference evidence="2" key="1">
    <citation type="submission" date="2020-11" db="EMBL/GenBank/DDBJ databases">
        <authorList>
            <person name="Tran Van P."/>
        </authorList>
    </citation>
    <scope>NUCLEOTIDE SEQUENCE</scope>
</reference>
<dbReference type="EMBL" id="CAJPEX010010469">
    <property type="protein sequence ID" value="CAG0925073.1"/>
    <property type="molecule type" value="Genomic_DNA"/>
</dbReference>
<dbReference type="Proteomes" id="UP000678499">
    <property type="component" value="Unassembled WGS sequence"/>
</dbReference>
<feature type="compositionally biased region" description="Low complexity" evidence="1">
    <location>
        <begin position="10"/>
        <end position="23"/>
    </location>
</feature>
<organism evidence="2">
    <name type="scientific">Notodromas monacha</name>
    <dbReference type="NCBI Taxonomy" id="399045"/>
    <lineage>
        <taxon>Eukaryota</taxon>
        <taxon>Metazoa</taxon>
        <taxon>Ecdysozoa</taxon>
        <taxon>Arthropoda</taxon>
        <taxon>Crustacea</taxon>
        <taxon>Oligostraca</taxon>
        <taxon>Ostracoda</taxon>
        <taxon>Podocopa</taxon>
        <taxon>Podocopida</taxon>
        <taxon>Cypridocopina</taxon>
        <taxon>Cypridoidea</taxon>
        <taxon>Cyprididae</taxon>
        <taxon>Notodromas</taxon>
    </lineage>
</organism>
<dbReference type="AlphaFoldDB" id="A0A7R9C2E9"/>
<feature type="non-terminal residue" evidence="2">
    <location>
        <position position="1"/>
    </location>
</feature>
<evidence type="ECO:0000313" key="3">
    <source>
        <dbReference type="Proteomes" id="UP000678499"/>
    </source>
</evidence>
<dbReference type="EMBL" id="OA892506">
    <property type="protein sequence ID" value="CAD7284921.1"/>
    <property type="molecule type" value="Genomic_DNA"/>
</dbReference>
<accession>A0A7R9C2E9</accession>
<evidence type="ECO:0000313" key="2">
    <source>
        <dbReference type="EMBL" id="CAD7284921.1"/>
    </source>
</evidence>
<sequence>TGVCGPSRQGKSGTGSESGSSGTRDARARTRGSRRKTVGGSKPATNPEGTRTGRRRTGCTKKPLDVSKATKPTKTTTMIPRK</sequence>
<keyword evidence="3" id="KW-1185">Reference proteome</keyword>
<proteinExistence type="predicted"/>
<protein>
    <submittedName>
        <fullName evidence="2">Uncharacterized protein</fullName>
    </submittedName>
</protein>
<gene>
    <name evidence="2" type="ORF">NMOB1V02_LOCUS12523</name>
</gene>
<feature type="compositionally biased region" description="Polar residues" evidence="1">
    <location>
        <begin position="70"/>
        <end position="82"/>
    </location>
</feature>